<protein>
    <submittedName>
        <fullName evidence="1">Type III secretion protein</fullName>
    </submittedName>
</protein>
<dbReference type="Proteomes" id="UP000662840">
    <property type="component" value="Chromosome"/>
</dbReference>
<name>A0ABX7MJB4_ERWAM</name>
<dbReference type="RefSeq" id="WP_013036193.1">
    <property type="nucleotide sequence ID" value="NZ_CP024970.1"/>
</dbReference>
<accession>A0ABX7MJB4</accession>
<proteinExistence type="predicted"/>
<dbReference type="EMBL" id="CP066796">
    <property type="protein sequence ID" value="QSI92476.1"/>
    <property type="molecule type" value="Genomic_DNA"/>
</dbReference>
<evidence type="ECO:0000313" key="2">
    <source>
        <dbReference type="Proteomes" id="UP000662840"/>
    </source>
</evidence>
<sequence>MRIITSDELPRDFNKQTLIKSNERNRHRSMATALEKTLNRCSEIYSEYELHTVELRENCAKEGFTTGFKLFFSQLTAMLDNYERLQEARIQSFRDNLHNALKSSLQDTVIVERIIHHLQGECGHQKPLKIIIPKSVQLQDNTDTSNYLFCEDNHITVQNDVDSIRFPSDSLCQQWLSAAEDQIVSSNKEIESLIPDLLSDIIIQLTELSEKKVSI</sequence>
<keyword evidence="2" id="KW-1185">Reference proteome</keyword>
<gene>
    <name evidence="1" type="ORF">JGC47_03885</name>
</gene>
<evidence type="ECO:0000313" key="1">
    <source>
        <dbReference type="EMBL" id="QSI92476.1"/>
    </source>
</evidence>
<reference evidence="1 2" key="1">
    <citation type="submission" date="2020-12" db="EMBL/GenBank/DDBJ databases">
        <title>Genome sequence of Erwinia amylovora ATCC15580, a type strain.</title>
        <authorList>
            <person name="Kang I.-J."/>
            <person name="Roh E."/>
        </authorList>
    </citation>
    <scope>NUCLEOTIDE SEQUENCE [LARGE SCALE GENOMIC DNA]</scope>
    <source>
        <strain evidence="1 2">ATCC 15580</strain>
    </source>
</reference>
<organism evidence="1 2">
    <name type="scientific">Erwinia amylovora</name>
    <name type="common">Fire blight bacteria</name>
    <dbReference type="NCBI Taxonomy" id="552"/>
    <lineage>
        <taxon>Bacteria</taxon>
        <taxon>Pseudomonadati</taxon>
        <taxon>Pseudomonadota</taxon>
        <taxon>Gammaproteobacteria</taxon>
        <taxon>Enterobacterales</taxon>
        <taxon>Erwiniaceae</taxon>
        <taxon>Erwinia</taxon>
    </lineage>
</organism>
<dbReference type="GeneID" id="97605094"/>